<dbReference type="PANTHER" id="PTHR11902">
    <property type="entry name" value="ENOLASE"/>
    <property type="match status" value="1"/>
</dbReference>
<feature type="active site" description="Proton donor" evidence="9 10">
    <location>
        <position position="205"/>
    </location>
</feature>
<dbReference type="SMART" id="SM01192">
    <property type="entry name" value="Enolase_C"/>
    <property type="match status" value="1"/>
</dbReference>
<feature type="binding site" evidence="9 11">
    <location>
        <position position="285"/>
    </location>
    <ligand>
        <name>Mg(2+)</name>
        <dbReference type="ChEBI" id="CHEBI:18420"/>
    </ligand>
</feature>
<dbReference type="RefSeq" id="WP_005063124.1">
    <property type="nucleotide sequence ID" value="NZ_AP022621.1"/>
</dbReference>
<dbReference type="GO" id="GO:0005576">
    <property type="term" value="C:extracellular region"/>
    <property type="evidence" value="ECO:0007669"/>
    <property type="project" value="UniProtKB-SubCell"/>
</dbReference>
<dbReference type="EMBL" id="CSWP01000014">
    <property type="protein sequence ID" value="CPV72731.1"/>
    <property type="molecule type" value="Genomic_DNA"/>
</dbReference>
<comment type="subcellular location">
    <subcellularLocation>
        <location evidence="9">Cytoplasm</location>
    </subcellularLocation>
    <subcellularLocation>
        <location evidence="9">Secreted</location>
    </subcellularLocation>
    <subcellularLocation>
        <location evidence="9">Cell surface</location>
    </subcellularLocation>
    <text evidence="9">Fractions of enolase are present in both the cytoplasm and on the cell surface.</text>
</comment>
<feature type="binding site" evidence="9">
    <location>
        <position position="337"/>
    </location>
    <ligand>
        <name>(2R)-2-phosphoglycerate</name>
        <dbReference type="ChEBI" id="CHEBI:58289"/>
    </ligand>
</feature>
<dbReference type="HAMAP" id="MF_00318">
    <property type="entry name" value="Enolase"/>
    <property type="match status" value="1"/>
</dbReference>
<dbReference type="InterPro" id="IPR020811">
    <property type="entry name" value="Enolase_N"/>
</dbReference>
<organism evidence="14 15">
    <name type="scientific">Mycobacteroides abscessus</name>
    <dbReference type="NCBI Taxonomy" id="36809"/>
    <lineage>
        <taxon>Bacteria</taxon>
        <taxon>Bacillati</taxon>
        <taxon>Actinomycetota</taxon>
        <taxon>Actinomycetes</taxon>
        <taxon>Mycobacteriales</taxon>
        <taxon>Mycobacteriaceae</taxon>
        <taxon>Mycobacteroides</taxon>
    </lineage>
</organism>
<dbReference type="PRINTS" id="PR00148">
    <property type="entry name" value="ENOLASE"/>
</dbReference>
<dbReference type="Proteomes" id="UP000045782">
    <property type="component" value="Unassembled WGS sequence"/>
</dbReference>
<proteinExistence type="inferred from homology"/>
<keyword evidence="5 9" id="KW-0964">Secreted</keyword>
<keyword evidence="9" id="KW-0963">Cytoplasm</keyword>
<feature type="binding site" evidence="9 11">
    <location>
        <position position="242"/>
    </location>
    <ligand>
        <name>Mg(2+)</name>
        <dbReference type="ChEBI" id="CHEBI:18420"/>
    </ligand>
</feature>
<dbReference type="InterPro" id="IPR036849">
    <property type="entry name" value="Enolase-like_C_sf"/>
</dbReference>
<dbReference type="AlphaFoldDB" id="A0A0U0ZUN5"/>
<dbReference type="GO" id="GO:0000287">
    <property type="term" value="F:magnesium ion binding"/>
    <property type="evidence" value="ECO:0007669"/>
    <property type="project" value="UniProtKB-UniRule"/>
</dbReference>
<feature type="binding site" evidence="9 11">
    <location>
        <position position="312"/>
    </location>
    <ligand>
        <name>Mg(2+)</name>
        <dbReference type="ChEBI" id="CHEBI:18420"/>
    </ligand>
</feature>
<evidence type="ECO:0000256" key="2">
    <source>
        <dbReference type="ARBA" id="ARBA00009604"/>
    </source>
</evidence>
<comment type="catalytic activity">
    <reaction evidence="9">
        <text>(2R)-2-phosphoglycerate = phosphoenolpyruvate + H2O</text>
        <dbReference type="Rhea" id="RHEA:10164"/>
        <dbReference type="ChEBI" id="CHEBI:15377"/>
        <dbReference type="ChEBI" id="CHEBI:58289"/>
        <dbReference type="ChEBI" id="CHEBI:58702"/>
        <dbReference type="EC" id="4.2.1.11"/>
    </reaction>
</comment>
<dbReference type="SUPFAM" id="SSF54826">
    <property type="entry name" value="Enolase N-terminal domain-like"/>
    <property type="match status" value="1"/>
</dbReference>
<evidence type="ECO:0000259" key="12">
    <source>
        <dbReference type="SMART" id="SM01192"/>
    </source>
</evidence>
<dbReference type="SFLD" id="SFLDS00001">
    <property type="entry name" value="Enolase"/>
    <property type="match status" value="1"/>
</dbReference>
<feature type="binding site" evidence="9">
    <location>
        <position position="388"/>
    </location>
    <ligand>
        <name>(2R)-2-phosphoglycerate</name>
        <dbReference type="ChEBI" id="CHEBI:58289"/>
    </ligand>
</feature>
<keyword evidence="6 9" id="KW-0460">Magnesium</keyword>
<dbReference type="GO" id="GO:0004634">
    <property type="term" value="F:phosphopyruvate hydratase activity"/>
    <property type="evidence" value="ECO:0007669"/>
    <property type="project" value="UniProtKB-UniRule"/>
</dbReference>
<evidence type="ECO:0000256" key="11">
    <source>
        <dbReference type="PIRSR" id="PIRSR001400-3"/>
    </source>
</evidence>
<evidence type="ECO:0000256" key="9">
    <source>
        <dbReference type="HAMAP-Rule" id="MF_00318"/>
    </source>
</evidence>
<evidence type="ECO:0000259" key="13">
    <source>
        <dbReference type="SMART" id="SM01193"/>
    </source>
</evidence>
<evidence type="ECO:0000256" key="4">
    <source>
        <dbReference type="ARBA" id="ARBA00017068"/>
    </source>
</evidence>
<dbReference type="InterPro" id="IPR000941">
    <property type="entry name" value="Enolase"/>
</dbReference>
<dbReference type="GO" id="GO:0006096">
    <property type="term" value="P:glycolytic process"/>
    <property type="evidence" value="ECO:0007669"/>
    <property type="project" value="UniProtKB-UniRule"/>
</dbReference>
<dbReference type="PIRSF" id="PIRSF001400">
    <property type="entry name" value="Enolase"/>
    <property type="match status" value="1"/>
</dbReference>
<comment type="cofactor">
    <cofactor evidence="9">
        <name>Mg(2+)</name>
        <dbReference type="ChEBI" id="CHEBI:18420"/>
    </cofactor>
    <text evidence="9">Binds a second Mg(2+) ion via substrate during catalysis.</text>
</comment>
<keyword evidence="7 9" id="KW-0324">Glycolysis</keyword>
<feature type="binding site" evidence="9">
    <location>
        <position position="367"/>
    </location>
    <ligand>
        <name>(2R)-2-phosphoglycerate</name>
        <dbReference type="ChEBI" id="CHEBI:58289"/>
    </ligand>
</feature>
<feature type="active site" description="Proton acceptor" evidence="9 10">
    <location>
        <position position="337"/>
    </location>
</feature>
<feature type="binding site" evidence="9">
    <location>
        <position position="366"/>
    </location>
    <ligand>
        <name>(2R)-2-phosphoglycerate</name>
        <dbReference type="ChEBI" id="CHEBI:58289"/>
    </ligand>
</feature>
<comment type="pathway">
    <text evidence="1 9">Carbohydrate degradation; glycolysis; pyruvate from D-glyceraldehyde 3-phosphate: step 4/5.</text>
</comment>
<reference evidence="14 15" key="1">
    <citation type="submission" date="2015-03" db="EMBL/GenBank/DDBJ databases">
        <authorList>
            <person name="Murphy D."/>
        </authorList>
    </citation>
    <scope>NUCLEOTIDE SEQUENCE [LARGE SCALE GENOMIC DNA]</scope>
    <source>
        <strain evidence="14 15">PAP088</strain>
    </source>
</reference>
<feature type="domain" description="Enolase N-terminal" evidence="13">
    <location>
        <begin position="6"/>
        <end position="134"/>
    </location>
</feature>
<dbReference type="SFLD" id="SFLDG00178">
    <property type="entry name" value="enolase"/>
    <property type="match status" value="1"/>
</dbReference>
<evidence type="ECO:0000256" key="1">
    <source>
        <dbReference type="ARBA" id="ARBA00005031"/>
    </source>
</evidence>
<dbReference type="Gene3D" id="3.30.390.10">
    <property type="entry name" value="Enolase-like, N-terminal domain"/>
    <property type="match status" value="1"/>
</dbReference>
<protein>
    <recommendedName>
        <fullName evidence="4 9">Enolase</fullName>
        <ecNumber evidence="3 9">4.2.1.11</ecNumber>
    </recommendedName>
    <alternativeName>
        <fullName evidence="9">2-phospho-D-glycerate hydro-lyase</fullName>
    </alternativeName>
    <alternativeName>
        <fullName evidence="9">2-phosphoglycerate dehydratase</fullName>
    </alternativeName>
</protein>
<evidence type="ECO:0000256" key="3">
    <source>
        <dbReference type="ARBA" id="ARBA00012058"/>
    </source>
</evidence>
<keyword evidence="9 11" id="KW-0479">Metal-binding</keyword>
<dbReference type="PANTHER" id="PTHR11902:SF1">
    <property type="entry name" value="ENOLASE"/>
    <property type="match status" value="1"/>
</dbReference>
<dbReference type="SUPFAM" id="SSF51604">
    <property type="entry name" value="Enolase C-terminal domain-like"/>
    <property type="match status" value="1"/>
</dbReference>
<dbReference type="UniPathway" id="UPA00109">
    <property type="reaction ID" value="UER00187"/>
</dbReference>
<evidence type="ECO:0000256" key="8">
    <source>
        <dbReference type="ARBA" id="ARBA00023239"/>
    </source>
</evidence>
<feature type="binding site" evidence="9">
    <location>
        <position position="163"/>
    </location>
    <ligand>
        <name>(2R)-2-phosphoglycerate</name>
        <dbReference type="ChEBI" id="CHEBI:58289"/>
    </ligand>
</feature>
<comment type="function">
    <text evidence="9">Catalyzes the reversible conversion of 2-phosphoglycerate (2-PG) into phosphoenolpyruvate (PEP). It is essential for the degradation of carbohydrates via glycolysis.</text>
</comment>
<evidence type="ECO:0000256" key="7">
    <source>
        <dbReference type="ARBA" id="ARBA00023152"/>
    </source>
</evidence>
<name>A0A0U0ZUN5_9MYCO</name>
<dbReference type="EC" id="4.2.1.11" evidence="3 9"/>
<dbReference type="GO" id="GO:0000015">
    <property type="term" value="C:phosphopyruvate hydratase complex"/>
    <property type="evidence" value="ECO:0007669"/>
    <property type="project" value="InterPro"/>
</dbReference>
<dbReference type="SFLD" id="SFLDF00002">
    <property type="entry name" value="enolase"/>
    <property type="match status" value="1"/>
</dbReference>
<dbReference type="InterPro" id="IPR020810">
    <property type="entry name" value="Enolase_C"/>
</dbReference>
<dbReference type="InterPro" id="IPR029017">
    <property type="entry name" value="Enolase-like_N"/>
</dbReference>
<comment type="cofactor">
    <cofactor evidence="11">
        <name>Mg(2+)</name>
        <dbReference type="ChEBI" id="CHEBI:18420"/>
    </cofactor>
    <text evidence="11">Mg(2+) is required for catalysis and for stabilizing the dimer.</text>
</comment>
<evidence type="ECO:0000313" key="15">
    <source>
        <dbReference type="Proteomes" id="UP000045782"/>
    </source>
</evidence>
<comment type="similarity">
    <text evidence="2 9">Belongs to the enolase family.</text>
</comment>
<accession>A0A0U0ZUN5</accession>
<dbReference type="Gene3D" id="3.20.20.120">
    <property type="entry name" value="Enolase-like C-terminal domain"/>
    <property type="match status" value="1"/>
</dbReference>
<keyword evidence="8 9" id="KW-0456">Lyase</keyword>
<feature type="domain" description="Enolase C-terminal TIM barrel" evidence="12">
    <location>
        <begin position="139"/>
        <end position="422"/>
    </location>
</feature>
<evidence type="ECO:0000256" key="5">
    <source>
        <dbReference type="ARBA" id="ARBA00022525"/>
    </source>
</evidence>
<dbReference type="Pfam" id="PF03952">
    <property type="entry name" value="Enolase_N"/>
    <property type="match status" value="1"/>
</dbReference>
<dbReference type="GO" id="GO:0009986">
    <property type="term" value="C:cell surface"/>
    <property type="evidence" value="ECO:0007669"/>
    <property type="project" value="UniProtKB-SubCell"/>
</dbReference>
<evidence type="ECO:0000256" key="10">
    <source>
        <dbReference type="PIRSR" id="PIRSR001400-1"/>
    </source>
</evidence>
<dbReference type="SMART" id="SM01193">
    <property type="entry name" value="Enolase_N"/>
    <property type="match status" value="1"/>
</dbReference>
<dbReference type="Pfam" id="PF00113">
    <property type="entry name" value="Enolase_C"/>
    <property type="match status" value="1"/>
</dbReference>
<gene>
    <name evidence="14" type="primary">eno_2</name>
    <name evidence="9" type="synonym">eno</name>
    <name evidence="14" type="ORF">ERS075579_05214</name>
</gene>
<evidence type="ECO:0000313" key="14">
    <source>
        <dbReference type="EMBL" id="CPV72731.1"/>
    </source>
</evidence>
<sequence>MTGTRISRVHARRVWDSRGRPTIEAELLLSDGSTGRAIAPAGASRGSGEATDLRDGGGPFAGYDVTAAVAAARGLAHHLVDVDAANQQAVDAALTAADESAEFAAIGGNTAVAMSMAAAHAAAASQGIPLWRYLIGDKPAAMPLPEIQVIGGGAHAARRTDVQDFMVVPAAANTIEEGLNWLAEIHRACGAILSDRGRLAGVADEGGWWPMVDSNEDALELLVASIERAGLQPGTQATIALDIASSEFGSGGRYRLGLDGTELDSDAWSEVLIGWIDKYPIASIEDPLAEDDPAALAAFTQAVGHRVLVVGDDVTVTDAGRVRRATESGACNGLLVKPNQAGTLSAAKTAHDTAHDCGWDTIVSARSGESEDVTIAHLAVGWGAEQLKVGSITRSERTAKWNELLRIDEQLGGAPIRLGRLSLG</sequence>
<evidence type="ECO:0000256" key="6">
    <source>
        <dbReference type="ARBA" id="ARBA00022842"/>
    </source>
</evidence>